<proteinExistence type="predicted"/>
<comment type="caution">
    <text evidence="1">The sequence shown here is derived from an EMBL/GenBank/DDBJ whole genome shotgun (WGS) entry which is preliminary data.</text>
</comment>
<reference evidence="1" key="1">
    <citation type="submission" date="2023-07" db="EMBL/GenBank/DDBJ databases">
        <title>Black Yeasts Isolated from many extreme environments.</title>
        <authorList>
            <person name="Coleine C."/>
            <person name="Stajich J.E."/>
            <person name="Selbmann L."/>
        </authorList>
    </citation>
    <scope>NUCLEOTIDE SEQUENCE</scope>
    <source>
        <strain evidence="1">CCFEE 5714</strain>
    </source>
</reference>
<evidence type="ECO:0000313" key="2">
    <source>
        <dbReference type="Proteomes" id="UP001281147"/>
    </source>
</evidence>
<evidence type="ECO:0000313" key="1">
    <source>
        <dbReference type="EMBL" id="KAK3702985.1"/>
    </source>
</evidence>
<sequence>MPSRMRCRATWVTALSTLLWAQVESKPFPLGTSVNPRAVHKRDVTGLACGLWATADNVDTAQNSANLNQKGGLAVPVAANGCNRVACYDTSGMYVCNDQDADITVPMNAIQEIVDHLTYLLVQCHEDYSKSGQLFTTDHGGYNVNIAFCDSNDSPDTPPSAYTAPGPNGHPEIQCGGNLEEQCDGASCNEGSIVMETQEPVTCEEWLAPTYIGAGATYTYSTTRTVGTTWSVGGFLVLDTSDLAPVSVPVGFFSSFANTTTSGDTSGITSMCGDEGAKGNWTCASKHVAGL</sequence>
<dbReference type="Proteomes" id="UP001281147">
    <property type="component" value="Unassembled WGS sequence"/>
</dbReference>
<organism evidence="1 2">
    <name type="scientific">Vermiconidia calcicola</name>
    <dbReference type="NCBI Taxonomy" id="1690605"/>
    <lineage>
        <taxon>Eukaryota</taxon>
        <taxon>Fungi</taxon>
        <taxon>Dikarya</taxon>
        <taxon>Ascomycota</taxon>
        <taxon>Pezizomycotina</taxon>
        <taxon>Dothideomycetes</taxon>
        <taxon>Dothideomycetidae</taxon>
        <taxon>Mycosphaerellales</taxon>
        <taxon>Extremaceae</taxon>
        <taxon>Vermiconidia</taxon>
    </lineage>
</organism>
<dbReference type="EMBL" id="JAUTXU010000157">
    <property type="protein sequence ID" value="KAK3702985.1"/>
    <property type="molecule type" value="Genomic_DNA"/>
</dbReference>
<keyword evidence="2" id="KW-1185">Reference proteome</keyword>
<protein>
    <submittedName>
        <fullName evidence="1">Uncharacterized protein</fullName>
    </submittedName>
</protein>
<gene>
    <name evidence="1" type="ORF">LTR37_014715</name>
</gene>
<accession>A0ACC3MTE1</accession>
<name>A0ACC3MTE1_9PEZI</name>